<dbReference type="Pfam" id="PF01381">
    <property type="entry name" value="HTH_3"/>
    <property type="match status" value="1"/>
</dbReference>
<dbReference type="SMART" id="SM00530">
    <property type="entry name" value="HTH_XRE"/>
    <property type="match status" value="1"/>
</dbReference>
<dbReference type="EMBL" id="NSGH01000009">
    <property type="protein sequence ID" value="PBB05749.1"/>
    <property type="molecule type" value="Genomic_DNA"/>
</dbReference>
<evidence type="ECO:0000313" key="3">
    <source>
        <dbReference type="EMBL" id="PBB05749.1"/>
    </source>
</evidence>
<dbReference type="PROSITE" id="PS50943">
    <property type="entry name" value="HTH_CROC1"/>
    <property type="match status" value="1"/>
</dbReference>
<comment type="caution">
    <text evidence="3">The sequence shown here is derived from an EMBL/GenBank/DDBJ whole genome shotgun (WGS) entry which is preliminary data.</text>
</comment>
<feature type="region of interest" description="Disordered" evidence="1">
    <location>
        <begin position="1"/>
        <end position="36"/>
    </location>
</feature>
<protein>
    <recommendedName>
        <fullName evidence="2">HTH cro/C1-type domain-containing protein</fullName>
    </recommendedName>
</protein>
<dbReference type="CDD" id="cd00093">
    <property type="entry name" value="HTH_XRE"/>
    <property type="match status" value="1"/>
</dbReference>
<evidence type="ECO:0000313" key="4">
    <source>
        <dbReference type="Proteomes" id="UP000217561"/>
    </source>
</evidence>
<feature type="compositionally biased region" description="Basic residues" evidence="1">
    <location>
        <begin position="17"/>
        <end position="28"/>
    </location>
</feature>
<accession>A0ABX4HRC3</accession>
<dbReference type="InterPro" id="IPR001387">
    <property type="entry name" value="Cro/C1-type_HTH"/>
</dbReference>
<dbReference type="SUPFAM" id="SSF47413">
    <property type="entry name" value="lambda repressor-like DNA-binding domains"/>
    <property type="match status" value="1"/>
</dbReference>
<feature type="domain" description="HTH cro/C1-type" evidence="2">
    <location>
        <begin position="45"/>
        <end position="98"/>
    </location>
</feature>
<reference evidence="3 4" key="1">
    <citation type="submission" date="2017-08" db="EMBL/GenBank/DDBJ databases">
        <title>Salimicrobium alkalisoli sp. nov., isolated from saline alkaline soil.</title>
        <authorList>
            <person name="Zhang G."/>
            <person name="Xiong Q."/>
        </authorList>
    </citation>
    <scope>NUCLEOTIDE SEQUENCE [LARGE SCALE GENOMIC DNA]</scope>
    <source>
        <strain evidence="3 4">WN024</strain>
    </source>
</reference>
<gene>
    <name evidence="3" type="ORF">CKW00_07040</name>
</gene>
<sequence>MRSFRRRGGRYIDAGRSRGRLGGKHRTKANASLTVKELRQLKAEKERAEQAGLSRNQLAVEGRIRPATLSDLVNGKVKSVSFATIIRIVETLDKLDSSRKHNVEDIFVVAEEAEEDVE</sequence>
<dbReference type="Gene3D" id="1.10.260.40">
    <property type="entry name" value="lambda repressor-like DNA-binding domains"/>
    <property type="match status" value="1"/>
</dbReference>
<organism evidence="3 4">
    <name type="scientific">Salimicrobium humidisoli</name>
    <dbReference type="NCBI Taxonomy" id="2029857"/>
    <lineage>
        <taxon>Bacteria</taxon>
        <taxon>Bacillati</taxon>
        <taxon>Bacillota</taxon>
        <taxon>Bacilli</taxon>
        <taxon>Bacillales</taxon>
        <taxon>Bacillaceae</taxon>
        <taxon>Salimicrobium</taxon>
    </lineage>
</organism>
<dbReference type="Proteomes" id="UP000217561">
    <property type="component" value="Unassembled WGS sequence"/>
</dbReference>
<evidence type="ECO:0000256" key="1">
    <source>
        <dbReference type="SAM" id="MobiDB-lite"/>
    </source>
</evidence>
<name>A0ABX4HRC3_9BACI</name>
<dbReference type="InterPro" id="IPR010982">
    <property type="entry name" value="Lambda_DNA-bd_dom_sf"/>
</dbReference>
<keyword evidence="4" id="KW-1185">Reference proteome</keyword>
<evidence type="ECO:0000259" key="2">
    <source>
        <dbReference type="PROSITE" id="PS50943"/>
    </source>
</evidence>
<proteinExistence type="predicted"/>